<keyword evidence="3 6" id="KW-0963">Cytoplasm</keyword>
<dbReference type="Pfam" id="PF04130">
    <property type="entry name" value="GCP_C_terminal"/>
    <property type="match status" value="1"/>
</dbReference>
<dbReference type="Gene3D" id="1.20.120.1900">
    <property type="entry name" value="Gamma-tubulin complex, C-terminal domain"/>
    <property type="match status" value="1"/>
</dbReference>
<dbReference type="InterPro" id="IPR040457">
    <property type="entry name" value="GCP_C"/>
</dbReference>
<keyword evidence="4 6" id="KW-0493">Microtubule</keyword>
<dbReference type="AlphaFoldDB" id="A0A7S3BP55"/>
<name>A0A7S3BP55_9VIRI</name>
<evidence type="ECO:0000256" key="4">
    <source>
        <dbReference type="ARBA" id="ARBA00022701"/>
    </source>
</evidence>
<dbReference type="GO" id="GO:0051225">
    <property type="term" value="P:spindle assembly"/>
    <property type="evidence" value="ECO:0007669"/>
    <property type="project" value="TreeGrafter"/>
</dbReference>
<evidence type="ECO:0000313" key="9">
    <source>
        <dbReference type="EMBL" id="CAE0140761.1"/>
    </source>
</evidence>
<dbReference type="EMBL" id="HBHY01012480">
    <property type="protein sequence ID" value="CAE0140761.1"/>
    <property type="molecule type" value="Transcribed_RNA"/>
</dbReference>
<organism evidence="9">
    <name type="scientific">Prasinoderma singulare</name>
    <dbReference type="NCBI Taxonomy" id="676789"/>
    <lineage>
        <taxon>Eukaryota</taxon>
        <taxon>Viridiplantae</taxon>
        <taxon>Prasinodermophyta</taxon>
        <taxon>Prasinodermophyceae</taxon>
        <taxon>Prasinodermales</taxon>
        <taxon>Prasinodermaceae</taxon>
        <taxon>Prasinoderma</taxon>
    </lineage>
</organism>
<evidence type="ECO:0000256" key="2">
    <source>
        <dbReference type="ARBA" id="ARBA00010337"/>
    </source>
</evidence>
<dbReference type="GO" id="GO:0000278">
    <property type="term" value="P:mitotic cell cycle"/>
    <property type="evidence" value="ECO:0007669"/>
    <property type="project" value="TreeGrafter"/>
</dbReference>
<dbReference type="GO" id="GO:0043015">
    <property type="term" value="F:gamma-tubulin binding"/>
    <property type="evidence" value="ECO:0007669"/>
    <property type="project" value="InterPro"/>
</dbReference>
<dbReference type="GO" id="GO:0000930">
    <property type="term" value="C:gamma-tubulin complex"/>
    <property type="evidence" value="ECO:0007669"/>
    <property type="project" value="TreeGrafter"/>
</dbReference>
<evidence type="ECO:0000256" key="3">
    <source>
        <dbReference type="ARBA" id="ARBA00022490"/>
    </source>
</evidence>
<evidence type="ECO:0000256" key="5">
    <source>
        <dbReference type="ARBA" id="ARBA00023212"/>
    </source>
</evidence>
<sequence>MLRSLLLLLAEPYPNRQTVDPSLQPLLESARALTTFTHTCHGNATARALSRGVQEALEKFRSCLIALESTAVLEEGLVLSNLRAALNEANEVLPRLHVLARKVSETVLPAPAVTRMLRAEASCGLPATQAAMQICERHVNSLLLRCVSAWMVHGKLRDGRQGFFIIRRTRFMVGAQRDDARASMGRGALDQPDSGSTDDLLKEWVAHAILPEALPPAVSAAAAEDILFAGNTARLLLNPPAGAGVTSEDLLPAIDRRACATALAKLAASALRRGSISAVAAVQRRRAAMRLWRLMTGHAALDRHLETLRCYFLMARGELYHALLESAGPLLSLPPRPATAEADLQAHLSAARVRSGTHEDKLGTRVSIMLVEGCSVDSDAASDGTSVLRLPSLDGWDGVYLKYSPDWPLQLLLTPEAMRVYNAIFRYLFRLRRLHMALDGAWRVASGSPSWHLRQHMAYLVSNLQYYLQIDVIDTQSTVLNTAIAQATDFTELRTAHEAFLGALVAQSFLDVPPISVQIERLFALCLSLCGIVQRTDVEGREACSSQVAQLAALFERASSQLYMILHGSKLSASSRAPSLRQFLLRLNFNGFVARTARHAARVAANCQ</sequence>
<keyword evidence="5 6" id="KW-0206">Cytoskeleton</keyword>
<feature type="domain" description="Gamma tubulin complex component C-terminal" evidence="7">
    <location>
        <begin position="301"/>
        <end position="592"/>
    </location>
</feature>
<dbReference type="PANTHER" id="PTHR19302">
    <property type="entry name" value="GAMMA TUBULIN COMPLEX PROTEIN"/>
    <property type="match status" value="1"/>
</dbReference>
<evidence type="ECO:0000259" key="8">
    <source>
        <dbReference type="Pfam" id="PF17681"/>
    </source>
</evidence>
<protein>
    <recommendedName>
        <fullName evidence="6">Gamma-tubulin complex component</fullName>
    </recommendedName>
</protein>
<dbReference type="InterPro" id="IPR042241">
    <property type="entry name" value="GCP_C_sf"/>
</dbReference>
<dbReference type="GO" id="GO:0051011">
    <property type="term" value="F:microtubule minus-end binding"/>
    <property type="evidence" value="ECO:0007669"/>
    <property type="project" value="TreeGrafter"/>
</dbReference>
<dbReference type="InterPro" id="IPR041470">
    <property type="entry name" value="GCP_N"/>
</dbReference>
<comment type="subcellular location">
    <subcellularLocation>
        <location evidence="1 6">Cytoplasm</location>
        <location evidence="1 6">Cytoskeleton</location>
        <location evidence="1 6">Microtubule organizing center</location>
    </subcellularLocation>
</comment>
<dbReference type="InterPro" id="IPR007259">
    <property type="entry name" value="GCP"/>
</dbReference>
<dbReference type="GO" id="GO:0005874">
    <property type="term" value="C:microtubule"/>
    <property type="evidence" value="ECO:0007669"/>
    <property type="project" value="UniProtKB-KW"/>
</dbReference>
<gene>
    <name evidence="9" type="ORF">PSIN1315_LOCUS8015</name>
</gene>
<feature type="domain" description="Gamma tubulin complex component protein N-terminal" evidence="8">
    <location>
        <begin position="23"/>
        <end position="239"/>
    </location>
</feature>
<accession>A0A7S3BP55</accession>
<dbReference type="GO" id="GO:0051321">
    <property type="term" value="P:meiotic cell cycle"/>
    <property type="evidence" value="ECO:0007669"/>
    <property type="project" value="TreeGrafter"/>
</dbReference>
<dbReference type="GO" id="GO:0000922">
    <property type="term" value="C:spindle pole"/>
    <property type="evidence" value="ECO:0007669"/>
    <property type="project" value="InterPro"/>
</dbReference>
<dbReference type="PANTHER" id="PTHR19302:SF27">
    <property type="entry name" value="GAMMA-TUBULIN COMPLEX COMPONENT 4"/>
    <property type="match status" value="1"/>
</dbReference>
<proteinExistence type="inferred from homology"/>
<evidence type="ECO:0000256" key="1">
    <source>
        <dbReference type="ARBA" id="ARBA00004267"/>
    </source>
</evidence>
<dbReference type="Pfam" id="PF17681">
    <property type="entry name" value="GCP_N_terminal"/>
    <property type="match status" value="1"/>
</dbReference>
<comment type="similarity">
    <text evidence="2 6">Belongs to the TUBGCP family.</text>
</comment>
<dbReference type="GO" id="GO:0007020">
    <property type="term" value="P:microtubule nucleation"/>
    <property type="evidence" value="ECO:0007669"/>
    <property type="project" value="InterPro"/>
</dbReference>
<evidence type="ECO:0000259" key="7">
    <source>
        <dbReference type="Pfam" id="PF04130"/>
    </source>
</evidence>
<dbReference type="GO" id="GO:0031122">
    <property type="term" value="P:cytoplasmic microtubule organization"/>
    <property type="evidence" value="ECO:0007669"/>
    <property type="project" value="TreeGrafter"/>
</dbReference>
<comment type="function">
    <text evidence="6">Component of the gamma-tubulin ring complex (gTuRC) which mediates microtubule nucleation.</text>
</comment>
<evidence type="ECO:0000256" key="6">
    <source>
        <dbReference type="RuleBase" id="RU363050"/>
    </source>
</evidence>
<reference evidence="9" key="1">
    <citation type="submission" date="2021-01" db="EMBL/GenBank/DDBJ databases">
        <authorList>
            <person name="Corre E."/>
            <person name="Pelletier E."/>
            <person name="Niang G."/>
            <person name="Scheremetjew M."/>
            <person name="Finn R."/>
            <person name="Kale V."/>
            <person name="Holt S."/>
            <person name="Cochrane G."/>
            <person name="Meng A."/>
            <person name="Brown T."/>
            <person name="Cohen L."/>
        </authorList>
    </citation>
    <scope>NUCLEOTIDE SEQUENCE</scope>
    <source>
        <strain evidence="9">RCC927</strain>
    </source>
</reference>